<dbReference type="OrthoDB" id="2101615at2759"/>
<keyword evidence="3" id="KW-1133">Transmembrane helix</keyword>
<keyword evidence="6" id="KW-0675">Receptor</keyword>
<dbReference type="SUPFAM" id="SSF81321">
    <property type="entry name" value="Family A G protein-coupled receptor-like"/>
    <property type="match status" value="1"/>
</dbReference>
<evidence type="ECO:0000256" key="5">
    <source>
        <dbReference type="ARBA" id="ARBA00023136"/>
    </source>
</evidence>
<evidence type="ECO:0000256" key="7">
    <source>
        <dbReference type="ARBA" id="ARBA00023224"/>
    </source>
</evidence>
<evidence type="ECO:0000313" key="8">
    <source>
        <dbReference type="EMBL" id="CAH1800869.1"/>
    </source>
</evidence>
<keyword evidence="2" id="KW-0812">Transmembrane</keyword>
<comment type="subcellular location">
    <subcellularLocation>
        <location evidence="1">Membrane</location>
        <topology evidence="1">Multi-pass membrane protein</topology>
    </subcellularLocation>
</comment>
<dbReference type="Proteomes" id="UP000749559">
    <property type="component" value="Unassembled WGS sequence"/>
</dbReference>
<dbReference type="InterPro" id="IPR000276">
    <property type="entry name" value="GPCR_Rhodpsn"/>
</dbReference>
<comment type="caution">
    <text evidence="8">The sequence shown here is derived from an EMBL/GenBank/DDBJ whole genome shotgun (WGS) entry which is preliminary data.</text>
</comment>
<dbReference type="GO" id="GO:0005886">
    <property type="term" value="C:plasma membrane"/>
    <property type="evidence" value="ECO:0007669"/>
    <property type="project" value="TreeGrafter"/>
</dbReference>
<dbReference type="CDD" id="cd00637">
    <property type="entry name" value="7tm_classA_rhodopsin-like"/>
    <property type="match status" value="1"/>
</dbReference>
<keyword evidence="5" id="KW-0472">Membrane</keyword>
<dbReference type="AlphaFoldDB" id="A0A8J1UT45"/>
<evidence type="ECO:0000313" key="9">
    <source>
        <dbReference type="Proteomes" id="UP000749559"/>
    </source>
</evidence>
<dbReference type="PROSITE" id="PS50262">
    <property type="entry name" value="G_PROTEIN_RECEP_F1_2"/>
    <property type="match status" value="1"/>
</dbReference>
<dbReference type="EMBL" id="CAIIXF020000012">
    <property type="protein sequence ID" value="CAH1800869.1"/>
    <property type="molecule type" value="Genomic_DNA"/>
</dbReference>
<proteinExistence type="predicted"/>
<protein>
    <submittedName>
        <fullName evidence="8">Uncharacterized protein</fullName>
    </submittedName>
</protein>
<dbReference type="Pfam" id="PF00001">
    <property type="entry name" value="7tm_1"/>
    <property type="match status" value="1"/>
</dbReference>
<name>A0A8J1UT45_OWEFU</name>
<evidence type="ECO:0000256" key="1">
    <source>
        <dbReference type="ARBA" id="ARBA00004141"/>
    </source>
</evidence>
<dbReference type="PRINTS" id="PR00237">
    <property type="entry name" value="GPCRRHODOPSN"/>
</dbReference>
<dbReference type="PANTHER" id="PTHR45695">
    <property type="entry name" value="LEUCOKININ RECEPTOR-RELATED"/>
    <property type="match status" value="1"/>
</dbReference>
<keyword evidence="4" id="KW-0297">G-protein coupled receptor</keyword>
<keyword evidence="9" id="KW-1185">Reference proteome</keyword>
<gene>
    <name evidence="8" type="ORF">OFUS_LOCUS24707</name>
</gene>
<dbReference type="InterPro" id="IPR017452">
    <property type="entry name" value="GPCR_Rhodpsn_7TM"/>
</dbReference>
<evidence type="ECO:0000256" key="4">
    <source>
        <dbReference type="ARBA" id="ARBA00023040"/>
    </source>
</evidence>
<evidence type="ECO:0000256" key="2">
    <source>
        <dbReference type="ARBA" id="ARBA00022692"/>
    </source>
</evidence>
<dbReference type="Gene3D" id="1.20.1070.10">
    <property type="entry name" value="Rhodopsin 7-helix transmembrane proteins"/>
    <property type="match status" value="1"/>
</dbReference>
<accession>A0A8J1UT45</accession>
<organism evidence="8 9">
    <name type="scientific">Owenia fusiformis</name>
    <name type="common">Polychaete worm</name>
    <dbReference type="NCBI Taxonomy" id="6347"/>
    <lineage>
        <taxon>Eukaryota</taxon>
        <taxon>Metazoa</taxon>
        <taxon>Spiralia</taxon>
        <taxon>Lophotrochozoa</taxon>
        <taxon>Annelida</taxon>
        <taxon>Polychaeta</taxon>
        <taxon>Sedentaria</taxon>
        <taxon>Canalipalpata</taxon>
        <taxon>Sabellida</taxon>
        <taxon>Oweniida</taxon>
        <taxon>Oweniidae</taxon>
        <taxon>Owenia</taxon>
    </lineage>
</organism>
<keyword evidence="7" id="KW-0807">Transducer</keyword>
<evidence type="ECO:0000256" key="6">
    <source>
        <dbReference type="ARBA" id="ARBA00023170"/>
    </source>
</evidence>
<reference evidence="8" key="1">
    <citation type="submission" date="2022-03" db="EMBL/GenBank/DDBJ databases">
        <authorList>
            <person name="Martin C."/>
        </authorList>
    </citation>
    <scope>NUCLEOTIDE SEQUENCE</scope>
</reference>
<sequence length="480" mass="53759">MAFNVTVNTGFDETIPVDKNAILRAPVLPSVETMSFNSTMGVSFDEVSNTSASVYTDVIEIPEVRYIMLAFHATGILVAALGNAIVLLIIYRKRSFRHNNAAIYFIMNLALCDLTLALIHHPMRIMDMYLAFASERKTPPAGLFFHNRIFCQLTDFFSIFTCAVGFHTIVAISQERLLLICYPLKAKILCSVTNTKKVMILIWMTSFAMTIPIPILYSNAVTIPFKDVNVSLCVCLQEDSNSNPGDLIYFVLLFIIYYTLPLVVITISYIKIFRALYHTTEALGPIDGEEGCHKTLKTRHSLAKMMLTVAVAFAVCWGPTFGTFLFMTLGGSIKKHGIFLINFVELLPLLNSALHPFIYTLNSRAMRRGFKTFICFRRRYSFDDHSMTSGGGTTYMYRGSNQFSSFVHRQASTTFSNGSASSSLLSPRRRSMGYSLKEYDNGNKASMRTSNTYNIRRSSTPAVVVFASNGRKQNGATDHL</sequence>
<dbReference type="GO" id="GO:0004930">
    <property type="term" value="F:G protein-coupled receptor activity"/>
    <property type="evidence" value="ECO:0007669"/>
    <property type="project" value="UniProtKB-KW"/>
</dbReference>
<dbReference type="PANTHER" id="PTHR45695:SF9">
    <property type="entry name" value="LEUCOKININ RECEPTOR"/>
    <property type="match status" value="1"/>
</dbReference>
<evidence type="ECO:0000256" key="3">
    <source>
        <dbReference type="ARBA" id="ARBA00022989"/>
    </source>
</evidence>